<dbReference type="SUPFAM" id="SSF52283">
    <property type="entry name" value="Formate/glycerate dehydrogenase catalytic domain-like"/>
    <property type="match status" value="1"/>
</dbReference>
<comment type="caution">
    <text evidence="7">The sequence shown here is derived from an EMBL/GenBank/DDBJ whole genome shotgun (WGS) entry which is preliminary data.</text>
</comment>
<dbReference type="GO" id="GO:0051287">
    <property type="term" value="F:NAD binding"/>
    <property type="evidence" value="ECO:0007669"/>
    <property type="project" value="InterPro"/>
</dbReference>
<evidence type="ECO:0000259" key="5">
    <source>
        <dbReference type="Pfam" id="PF00389"/>
    </source>
</evidence>
<evidence type="ECO:0000256" key="1">
    <source>
        <dbReference type="ARBA" id="ARBA00005854"/>
    </source>
</evidence>
<sequence>MYKILVPKALKPVAREFLTKKGYELVSPEATDEASLAKAIADVDAVIARTEKYTKTVVDAGKNLKIIARYGIGYENIDLAACDAKNVTVTLARGCNTYSVAEHAISLMLACFRQIPQFNQEVRKGNWKSRDAIETHEARYKTFGSIGIGPIGLEAVKIAHFGFQMRILVYDKFVDRSRFPEWVEFVDTLDELMEQADVVSPHLPLNKGTFHIIDEEAISHMKPTAVLLNVSRGAIWDEKAVYKALKEGRIAAAGADVFETEPPTPDMPLFSLPNYIGCPHTAALTEEAVDAVAMNCAQAIDDLLNGREPKFIINHPKKA</sequence>
<proteinExistence type="inferred from homology"/>
<evidence type="ECO:0000313" key="8">
    <source>
        <dbReference type="Proteomes" id="UP000182379"/>
    </source>
</evidence>
<name>A0A1H2VXF4_ACIFE</name>
<dbReference type="RefSeq" id="WP_074705293.1">
    <property type="nucleotide sequence ID" value="NZ_CAUFNG010000041.1"/>
</dbReference>
<protein>
    <submittedName>
        <fullName evidence="7">D-3-phosphoglycerate dehydrogenase</fullName>
    </submittedName>
</protein>
<accession>A0A1H2VXF4</accession>
<evidence type="ECO:0000256" key="2">
    <source>
        <dbReference type="ARBA" id="ARBA00023002"/>
    </source>
</evidence>
<dbReference type="PANTHER" id="PTHR42789:SF1">
    <property type="entry name" value="D-ISOMER SPECIFIC 2-HYDROXYACID DEHYDROGENASE FAMILY PROTEIN (AFU_ORTHOLOGUE AFUA_6G10090)"/>
    <property type="match status" value="1"/>
</dbReference>
<dbReference type="InterPro" id="IPR006140">
    <property type="entry name" value="D-isomer_DH_NAD-bd"/>
</dbReference>
<dbReference type="AlphaFoldDB" id="A0A1H2VXF4"/>
<evidence type="ECO:0000313" key="7">
    <source>
        <dbReference type="EMBL" id="SDW73048.1"/>
    </source>
</evidence>
<dbReference type="EMBL" id="FNOP01000005">
    <property type="protein sequence ID" value="SDW73048.1"/>
    <property type="molecule type" value="Genomic_DNA"/>
</dbReference>
<organism evidence="7 8">
    <name type="scientific">Acidaminococcus fermentans</name>
    <dbReference type="NCBI Taxonomy" id="905"/>
    <lineage>
        <taxon>Bacteria</taxon>
        <taxon>Bacillati</taxon>
        <taxon>Bacillota</taxon>
        <taxon>Negativicutes</taxon>
        <taxon>Acidaminococcales</taxon>
        <taxon>Acidaminococcaceae</taxon>
        <taxon>Acidaminococcus</taxon>
    </lineage>
</organism>
<gene>
    <name evidence="7" type="ORF">SAMN05216495_10529</name>
</gene>
<dbReference type="CDD" id="cd12173">
    <property type="entry name" value="PGDH_4"/>
    <property type="match status" value="1"/>
</dbReference>
<dbReference type="Pfam" id="PF00389">
    <property type="entry name" value="2-Hacid_dh"/>
    <property type="match status" value="1"/>
</dbReference>
<dbReference type="Proteomes" id="UP000182379">
    <property type="component" value="Unassembled WGS sequence"/>
</dbReference>
<feature type="domain" description="D-isomer specific 2-hydroxyacid dehydrogenase NAD-binding" evidence="6">
    <location>
        <begin position="105"/>
        <end position="282"/>
    </location>
</feature>
<evidence type="ECO:0000259" key="6">
    <source>
        <dbReference type="Pfam" id="PF02826"/>
    </source>
</evidence>
<evidence type="ECO:0000256" key="4">
    <source>
        <dbReference type="RuleBase" id="RU003719"/>
    </source>
</evidence>
<dbReference type="InterPro" id="IPR036291">
    <property type="entry name" value="NAD(P)-bd_dom_sf"/>
</dbReference>
<dbReference type="Pfam" id="PF02826">
    <property type="entry name" value="2-Hacid_dh_C"/>
    <property type="match status" value="1"/>
</dbReference>
<dbReference type="InterPro" id="IPR050857">
    <property type="entry name" value="D-2-hydroxyacid_DH"/>
</dbReference>
<dbReference type="SUPFAM" id="SSF51735">
    <property type="entry name" value="NAD(P)-binding Rossmann-fold domains"/>
    <property type="match status" value="1"/>
</dbReference>
<dbReference type="GO" id="GO:0016616">
    <property type="term" value="F:oxidoreductase activity, acting on the CH-OH group of donors, NAD or NADP as acceptor"/>
    <property type="evidence" value="ECO:0007669"/>
    <property type="project" value="InterPro"/>
</dbReference>
<comment type="similarity">
    <text evidence="1 4">Belongs to the D-isomer specific 2-hydroxyacid dehydrogenase family.</text>
</comment>
<evidence type="ECO:0000256" key="3">
    <source>
        <dbReference type="ARBA" id="ARBA00023027"/>
    </source>
</evidence>
<keyword evidence="2 4" id="KW-0560">Oxidoreductase</keyword>
<dbReference type="Gene3D" id="3.40.50.720">
    <property type="entry name" value="NAD(P)-binding Rossmann-like Domain"/>
    <property type="match status" value="2"/>
</dbReference>
<dbReference type="InterPro" id="IPR006139">
    <property type="entry name" value="D-isomer_2_OHA_DH_cat_dom"/>
</dbReference>
<feature type="domain" description="D-isomer specific 2-hydroxyacid dehydrogenase catalytic" evidence="5">
    <location>
        <begin position="5"/>
        <end position="314"/>
    </location>
</feature>
<keyword evidence="3" id="KW-0520">NAD</keyword>
<dbReference type="PANTHER" id="PTHR42789">
    <property type="entry name" value="D-ISOMER SPECIFIC 2-HYDROXYACID DEHYDROGENASE FAMILY PROTEIN (AFU_ORTHOLOGUE AFUA_6G10090)"/>
    <property type="match status" value="1"/>
</dbReference>
<reference evidence="7 8" key="1">
    <citation type="submission" date="2016-10" db="EMBL/GenBank/DDBJ databases">
        <authorList>
            <person name="Varghese N."/>
            <person name="Submissions S."/>
        </authorList>
    </citation>
    <scope>NUCLEOTIDE SEQUENCE [LARGE SCALE GENOMIC DNA]</scope>
    <source>
        <strain evidence="7 8">WCC6</strain>
    </source>
</reference>